<organism evidence="2 3">
    <name type="scientific">Cercospora zeae-maydis SCOH1-5</name>
    <dbReference type="NCBI Taxonomy" id="717836"/>
    <lineage>
        <taxon>Eukaryota</taxon>
        <taxon>Fungi</taxon>
        <taxon>Dikarya</taxon>
        <taxon>Ascomycota</taxon>
        <taxon>Pezizomycotina</taxon>
        <taxon>Dothideomycetes</taxon>
        <taxon>Dothideomycetidae</taxon>
        <taxon>Mycosphaerellales</taxon>
        <taxon>Mycosphaerellaceae</taxon>
        <taxon>Cercospora</taxon>
    </lineage>
</organism>
<proteinExistence type="predicted"/>
<protein>
    <recommendedName>
        <fullName evidence="1">N-acetyltransferase domain-containing protein</fullName>
    </recommendedName>
</protein>
<reference evidence="2" key="1">
    <citation type="journal article" date="2020" name="Stud. Mycol.">
        <title>101 Dothideomycetes genomes: a test case for predicting lifestyles and emergence of pathogens.</title>
        <authorList>
            <person name="Haridas S."/>
            <person name="Albert R."/>
            <person name="Binder M."/>
            <person name="Bloem J."/>
            <person name="Labutti K."/>
            <person name="Salamov A."/>
            <person name="Andreopoulos B."/>
            <person name="Baker S."/>
            <person name="Barry K."/>
            <person name="Bills G."/>
            <person name="Bluhm B."/>
            <person name="Cannon C."/>
            <person name="Castanera R."/>
            <person name="Culley D."/>
            <person name="Daum C."/>
            <person name="Ezra D."/>
            <person name="Gonzalez J."/>
            <person name="Henrissat B."/>
            <person name="Kuo A."/>
            <person name="Liang C."/>
            <person name="Lipzen A."/>
            <person name="Lutzoni F."/>
            <person name="Magnuson J."/>
            <person name="Mondo S."/>
            <person name="Nolan M."/>
            <person name="Ohm R."/>
            <person name="Pangilinan J."/>
            <person name="Park H.-J."/>
            <person name="Ramirez L."/>
            <person name="Alfaro M."/>
            <person name="Sun H."/>
            <person name="Tritt A."/>
            <person name="Yoshinaga Y."/>
            <person name="Zwiers L.-H."/>
            <person name="Turgeon B."/>
            <person name="Goodwin S."/>
            <person name="Spatafora J."/>
            <person name="Crous P."/>
            <person name="Grigoriev I."/>
        </authorList>
    </citation>
    <scope>NUCLEOTIDE SEQUENCE</scope>
    <source>
        <strain evidence="2">SCOH1-5</strain>
    </source>
</reference>
<dbReference type="OrthoDB" id="4738875at2759"/>
<gene>
    <name evidence="2" type="ORF">CERZMDRAFT_100411</name>
</gene>
<dbReference type="InterPro" id="IPR052523">
    <property type="entry name" value="Trichothecene_AcTrans"/>
</dbReference>
<keyword evidence="3" id="KW-1185">Reference proteome</keyword>
<dbReference type="GO" id="GO:0016747">
    <property type="term" value="F:acyltransferase activity, transferring groups other than amino-acyl groups"/>
    <property type="evidence" value="ECO:0007669"/>
    <property type="project" value="InterPro"/>
</dbReference>
<dbReference type="PANTHER" id="PTHR42791">
    <property type="entry name" value="GNAT FAMILY ACETYLTRANSFERASE"/>
    <property type="match status" value="1"/>
</dbReference>
<dbReference type="AlphaFoldDB" id="A0A6A6F869"/>
<feature type="domain" description="N-acetyltransferase" evidence="1">
    <location>
        <begin position="65"/>
        <end position="205"/>
    </location>
</feature>
<evidence type="ECO:0000259" key="1">
    <source>
        <dbReference type="PROSITE" id="PS51186"/>
    </source>
</evidence>
<dbReference type="InterPro" id="IPR016181">
    <property type="entry name" value="Acyl_CoA_acyltransferase"/>
</dbReference>
<dbReference type="SUPFAM" id="SSF55729">
    <property type="entry name" value="Acyl-CoA N-acyltransferases (Nat)"/>
    <property type="match status" value="1"/>
</dbReference>
<dbReference type="Pfam" id="PF00583">
    <property type="entry name" value="Acetyltransf_1"/>
    <property type="match status" value="1"/>
</dbReference>
<name>A0A6A6F869_9PEZI</name>
<dbReference type="PROSITE" id="PS51186">
    <property type="entry name" value="GNAT"/>
    <property type="match status" value="1"/>
</dbReference>
<accession>A0A6A6F869</accession>
<dbReference type="CDD" id="cd04301">
    <property type="entry name" value="NAT_SF"/>
    <property type="match status" value="1"/>
</dbReference>
<sequence length="217" mass="24584">MGIKIQRIGSEQADICVELGFKAFQHDLLNRSVLPDPMTPEQEKEYLDWRKSRARKRLEVYGHHLTLSVESTGEVLGYAGWNGPAAKSVGPPPMEGRPTWVNIEPFDELLSAIEASRKELGYADRTDYWYLQSLAVHPDHWGKGVAGKLLQYSLQELVDRDGVEALLESTPAARRTYTRWGFQEVKQLPLMNGQYISTVMVRPAQQKTNEAMANEEP</sequence>
<evidence type="ECO:0000313" key="2">
    <source>
        <dbReference type="EMBL" id="KAF2209629.1"/>
    </source>
</evidence>
<dbReference type="Gene3D" id="3.40.630.30">
    <property type="match status" value="1"/>
</dbReference>
<dbReference type="InterPro" id="IPR000182">
    <property type="entry name" value="GNAT_dom"/>
</dbReference>
<evidence type="ECO:0000313" key="3">
    <source>
        <dbReference type="Proteomes" id="UP000799539"/>
    </source>
</evidence>
<dbReference type="EMBL" id="ML992686">
    <property type="protein sequence ID" value="KAF2209629.1"/>
    <property type="molecule type" value="Genomic_DNA"/>
</dbReference>
<dbReference type="Proteomes" id="UP000799539">
    <property type="component" value="Unassembled WGS sequence"/>
</dbReference>
<dbReference type="PANTHER" id="PTHR42791:SF2">
    <property type="entry name" value="N-ACETYLTRANSFERASE DOMAIN-CONTAINING PROTEIN"/>
    <property type="match status" value="1"/>
</dbReference>